<dbReference type="VEuPathDB" id="FungiDB:yc1106_06307"/>
<feature type="chain" id="PRO_5040544590" description="Carboxylic ester hydrolase" evidence="3">
    <location>
        <begin position="20"/>
        <end position="580"/>
    </location>
</feature>
<dbReference type="SUPFAM" id="SSF53474">
    <property type="entry name" value="alpha/beta-Hydrolases"/>
    <property type="match status" value="1"/>
</dbReference>
<dbReference type="GO" id="GO:0016787">
    <property type="term" value="F:hydrolase activity"/>
    <property type="evidence" value="ECO:0007669"/>
    <property type="project" value="UniProtKB-KW"/>
</dbReference>
<dbReference type="AlphaFoldDB" id="A0A9Q8ZE32"/>
<evidence type="ECO:0000313" key="7">
    <source>
        <dbReference type="Proteomes" id="UP001056012"/>
    </source>
</evidence>
<dbReference type="EC" id="3.1.1.-" evidence="3"/>
<organism evidence="6 7">
    <name type="scientific">Curvularia clavata</name>
    <dbReference type="NCBI Taxonomy" id="95742"/>
    <lineage>
        <taxon>Eukaryota</taxon>
        <taxon>Fungi</taxon>
        <taxon>Dikarya</taxon>
        <taxon>Ascomycota</taxon>
        <taxon>Pezizomycotina</taxon>
        <taxon>Dothideomycetes</taxon>
        <taxon>Pleosporomycetidae</taxon>
        <taxon>Pleosporales</taxon>
        <taxon>Pleosporineae</taxon>
        <taxon>Pleosporaceae</taxon>
        <taxon>Curvularia</taxon>
    </lineage>
</organism>
<proteinExistence type="inferred from homology"/>
<feature type="domain" description="Carboxylesterase type B" evidence="5">
    <location>
        <begin position="22"/>
        <end position="508"/>
    </location>
</feature>
<dbReference type="InterPro" id="IPR002018">
    <property type="entry name" value="CarbesteraseB"/>
</dbReference>
<evidence type="ECO:0000256" key="4">
    <source>
        <dbReference type="SAM" id="MobiDB-lite"/>
    </source>
</evidence>
<dbReference type="InterPro" id="IPR050309">
    <property type="entry name" value="Type-B_Carboxylest/Lipase"/>
</dbReference>
<dbReference type="PROSITE" id="PS00941">
    <property type="entry name" value="CARBOXYLESTERASE_B_2"/>
    <property type="match status" value="1"/>
</dbReference>
<sequence length="580" mass="63047">MKHAHQFLAGASFFSIVYAVDNLVDVGYAKYQGAVVDSTLGVSAWKGIQYAAPPIGNLRFAAPQDPIVSGVIDATKHGATCPPSRPDDWTIAANYTRFHIAEDCLYLSVYAPSKATVNSKLPVVVFFQGGGFSSQSSANWDPTEIVADGQVVFVQFSYRVGLYGFLSSEAVKAGGGDVNAGLRDQIKVLEWVKEHIDQFGGNPDHVVLDGVSAGGASVALMMAANTGKKLFVGGIMESGPWATMRTPDLGEEQYQCLLKDKNCANATDGLSCLRALSESAIRSSNCWFNPNIDGDLFTDSLVNLFDQGKYAKVPSIMGTCAQEGTKNAPDSLNTTVDAVKWLANQDPSLSNSSISILDNLYIEANQPTFPGKGIYWRQAAEAIGDIGSHCPTRNIQNAIARDNVRTYNYKYDVLDPKDEASGLGAWHTVNVYAFWGLKRTDGQEPPSYYTTNKPIISQVRSYWTSFIRNLDPNTDRANGTVEWKPYQGAESRERLLIQTNNTKVERMSPAQSLRCDVTRPMSDNLGKPVGKGVITQFDMNLAQKVANASESTELQESRRLSCGSDVGGDGCISQTNRRVV</sequence>
<accession>A0A9Q8ZE32</accession>
<feature type="region of interest" description="Disordered" evidence="4">
    <location>
        <begin position="548"/>
        <end position="567"/>
    </location>
</feature>
<dbReference type="PROSITE" id="PS00122">
    <property type="entry name" value="CARBOXYLESTERASE_B_1"/>
    <property type="match status" value="1"/>
</dbReference>
<dbReference type="Gene3D" id="3.40.50.1820">
    <property type="entry name" value="alpha/beta hydrolase"/>
    <property type="match status" value="1"/>
</dbReference>
<dbReference type="InterPro" id="IPR019819">
    <property type="entry name" value="Carboxylesterase_B_CS"/>
</dbReference>
<name>A0A9Q8ZE32_CURCL</name>
<evidence type="ECO:0000256" key="3">
    <source>
        <dbReference type="RuleBase" id="RU361235"/>
    </source>
</evidence>
<keyword evidence="7" id="KW-1185">Reference proteome</keyword>
<reference evidence="6" key="1">
    <citation type="submission" date="2021-12" db="EMBL/GenBank/DDBJ databases">
        <title>Curvularia clavata genome.</title>
        <authorList>
            <person name="Cao Y."/>
        </authorList>
    </citation>
    <scope>NUCLEOTIDE SEQUENCE</scope>
    <source>
        <strain evidence="6">Yc1106</strain>
    </source>
</reference>
<dbReference type="PANTHER" id="PTHR11559">
    <property type="entry name" value="CARBOXYLESTERASE"/>
    <property type="match status" value="1"/>
</dbReference>
<dbReference type="InterPro" id="IPR029058">
    <property type="entry name" value="AB_hydrolase_fold"/>
</dbReference>
<keyword evidence="2 3" id="KW-0378">Hydrolase</keyword>
<evidence type="ECO:0000259" key="5">
    <source>
        <dbReference type="Pfam" id="PF00135"/>
    </source>
</evidence>
<keyword evidence="3" id="KW-0732">Signal</keyword>
<gene>
    <name evidence="6" type="ORF">yc1106_06307</name>
</gene>
<protein>
    <recommendedName>
        <fullName evidence="3">Carboxylic ester hydrolase</fullName>
        <ecNumber evidence="3">3.1.1.-</ecNumber>
    </recommendedName>
</protein>
<dbReference type="Proteomes" id="UP001056012">
    <property type="component" value="Chromosome 4"/>
</dbReference>
<feature type="signal peptide" evidence="3">
    <location>
        <begin position="1"/>
        <end position="19"/>
    </location>
</feature>
<evidence type="ECO:0000256" key="2">
    <source>
        <dbReference type="ARBA" id="ARBA00022801"/>
    </source>
</evidence>
<evidence type="ECO:0000256" key="1">
    <source>
        <dbReference type="ARBA" id="ARBA00005964"/>
    </source>
</evidence>
<evidence type="ECO:0000313" key="6">
    <source>
        <dbReference type="EMBL" id="USP79033.1"/>
    </source>
</evidence>
<dbReference type="EMBL" id="CP089277">
    <property type="protein sequence ID" value="USP79033.1"/>
    <property type="molecule type" value="Genomic_DNA"/>
</dbReference>
<comment type="similarity">
    <text evidence="1 3">Belongs to the type-B carboxylesterase/lipase family.</text>
</comment>
<dbReference type="InterPro" id="IPR019826">
    <property type="entry name" value="Carboxylesterase_B_AS"/>
</dbReference>
<dbReference type="OrthoDB" id="408631at2759"/>
<dbReference type="Pfam" id="PF00135">
    <property type="entry name" value="COesterase"/>
    <property type="match status" value="1"/>
</dbReference>